<keyword evidence="2" id="KW-1185">Reference proteome</keyword>
<protein>
    <submittedName>
        <fullName evidence="1">SitI3 family protein</fullName>
    </submittedName>
</protein>
<comment type="caution">
    <text evidence="1">The sequence shown here is derived from an EMBL/GenBank/DDBJ whole genome shotgun (WGS) entry which is preliminary data.</text>
</comment>
<dbReference type="EMBL" id="JBHTEC010000001">
    <property type="protein sequence ID" value="MFD0282155.1"/>
    <property type="molecule type" value="Genomic_DNA"/>
</dbReference>
<dbReference type="RefSeq" id="WP_381246777.1">
    <property type="nucleotide sequence ID" value="NZ_JBHTBI010000001.1"/>
</dbReference>
<accession>A0ABW2VER3</accession>
<reference evidence="2" key="1">
    <citation type="journal article" date="2019" name="Int. J. Syst. Evol. Microbiol.">
        <title>The Global Catalogue of Microorganisms (GCM) 10K type strain sequencing project: providing services to taxonomists for standard genome sequencing and annotation.</title>
        <authorList>
            <consortium name="The Broad Institute Genomics Platform"/>
            <consortium name="The Broad Institute Genome Sequencing Center for Infectious Disease"/>
            <person name="Wu L."/>
            <person name="Ma J."/>
        </authorList>
    </citation>
    <scope>NUCLEOTIDE SEQUENCE [LARGE SCALE GENOMIC DNA]</scope>
    <source>
        <strain evidence="2">CGMCC 4.7198</strain>
    </source>
</reference>
<dbReference type="InterPro" id="IPR049799">
    <property type="entry name" value="SitI3-like"/>
</dbReference>
<dbReference type="NCBIfam" id="NF040657">
    <property type="entry name" value="immun_SitI3"/>
    <property type="match status" value="1"/>
</dbReference>
<sequence>MAIEYDLDIATRSSAAEVAAWLAETGREIGVFDASITGEQLANKGVFAYTRLGTCVSVIQQRPPHPWDPIVTDLGFTPTVDVGFRMGKETDTPVQQDDMIRLVAPLLERFDGDAVLHFQFEVIWLLRKNGELSLNERNDLWRPQRLALMTQPYRRETHTMDMD</sequence>
<organism evidence="1 2">
    <name type="scientific">Streptomyces lutosisoli</name>
    <dbReference type="NCBI Taxonomy" id="2665721"/>
    <lineage>
        <taxon>Bacteria</taxon>
        <taxon>Bacillati</taxon>
        <taxon>Actinomycetota</taxon>
        <taxon>Actinomycetes</taxon>
        <taxon>Kitasatosporales</taxon>
        <taxon>Streptomycetaceae</taxon>
        <taxon>Streptomyces</taxon>
    </lineage>
</organism>
<name>A0ABW2VER3_9ACTN</name>
<evidence type="ECO:0000313" key="1">
    <source>
        <dbReference type="EMBL" id="MFD0282155.1"/>
    </source>
</evidence>
<proteinExistence type="predicted"/>
<evidence type="ECO:0000313" key="2">
    <source>
        <dbReference type="Proteomes" id="UP001596957"/>
    </source>
</evidence>
<dbReference type="Proteomes" id="UP001596957">
    <property type="component" value="Unassembled WGS sequence"/>
</dbReference>
<gene>
    <name evidence="1" type="ORF">ACFQZP_10735</name>
</gene>